<dbReference type="EMBL" id="BARS01042188">
    <property type="protein sequence ID" value="GAG40163.1"/>
    <property type="molecule type" value="Genomic_DNA"/>
</dbReference>
<feature type="domain" description="ACT" evidence="1">
    <location>
        <begin position="1"/>
        <end position="71"/>
    </location>
</feature>
<evidence type="ECO:0000259" key="1">
    <source>
        <dbReference type="PROSITE" id="PS51671"/>
    </source>
</evidence>
<sequence length="80" mass="8997">VEATDRKGLLSDITAAIAKSNCDIRSAQVGTKDEIAFDDFDVDVKDLSSLHNLMKEIRKVKGISRVERLDRRSPEKPDRI</sequence>
<comment type="caution">
    <text evidence="2">The sequence shown here is derived from an EMBL/GenBank/DDBJ whole genome shotgun (WGS) entry which is preliminary data.</text>
</comment>
<dbReference type="Pfam" id="PF13291">
    <property type="entry name" value="ACT_4"/>
    <property type="match status" value="1"/>
</dbReference>
<dbReference type="SUPFAM" id="SSF55021">
    <property type="entry name" value="ACT-like"/>
    <property type="match status" value="1"/>
</dbReference>
<feature type="non-terminal residue" evidence="2">
    <location>
        <position position="1"/>
    </location>
</feature>
<dbReference type="PROSITE" id="PS51671">
    <property type="entry name" value="ACT"/>
    <property type="match status" value="1"/>
</dbReference>
<accession>X0XU62</accession>
<protein>
    <recommendedName>
        <fullName evidence="1">ACT domain-containing protein</fullName>
    </recommendedName>
</protein>
<dbReference type="InterPro" id="IPR002912">
    <property type="entry name" value="ACT_dom"/>
</dbReference>
<name>X0XU62_9ZZZZ</name>
<evidence type="ECO:0000313" key="2">
    <source>
        <dbReference type="EMBL" id="GAG40163.1"/>
    </source>
</evidence>
<proteinExistence type="predicted"/>
<dbReference type="AlphaFoldDB" id="X0XU62"/>
<dbReference type="Gene3D" id="3.30.70.260">
    <property type="match status" value="1"/>
</dbReference>
<reference evidence="2" key="1">
    <citation type="journal article" date="2014" name="Front. Microbiol.">
        <title>High frequency of phylogenetically diverse reductive dehalogenase-homologous genes in deep subseafloor sedimentary metagenomes.</title>
        <authorList>
            <person name="Kawai M."/>
            <person name="Futagami T."/>
            <person name="Toyoda A."/>
            <person name="Takaki Y."/>
            <person name="Nishi S."/>
            <person name="Hori S."/>
            <person name="Arai W."/>
            <person name="Tsubouchi T."/>
            <person name="Morono Y."/>
            <person name="Uchiyama I."/>
            <person name="Ito T."/>
            <person name="Fujiyama A."/>
            <person name="Inagaki F."/>
            <person name="Takami H."/>
        </authorList>
    </citation>
    <scope>NUCLEOTIDE SEQUENCE</scope>
    <source>
        <strain evidence="2">Expedition CK06-06</strain>
    </source>
</reference>
<dbReference type="InterPro" id="IPR045865">
    <property type="entry name" value="ACT-like_dom_sf"/>
</dbReference>
<gene>
    <name evidence="2" type="ORF">S01H1_64039</name>
</gene>
<organism evidence="2">
    <name type="scientific">marine sediment metagenome</name>
    <dbReference type="NCBI Taxonomy" id="412755"/>
    <lineage>
        <taxon>unclassified sequences</taxon>
        <taxon>metagenomes</taxon>
        <taxon>ecological metagenomes</taxon>
    </lineage>
</organism>